<accession>A0AAV4QSQ7</accession>
<feature type="compositionally biased region" description="Basic and acidic residues" evidence="1">
    <location>
        <begin position="20"/>
        <end position="36"/>
    </location>
</feature>
<feature type="region of interest" description="Disordered" evidence="1">
    <location>
        <begin position="1"/>
        <end position="36"/>
    </location>
</feature>
<gene>
    <name evidence="2" type="ORF">CDAR_29721</name>
</gene>
<name>A0AAV4QSQ7_9ARAC</name>
<evidence type="ECO:0000256" key="1">
    <source>
        <dbReference type="SAM" id="MobiDB-lite"/>
    </source>
</evidence>
<organism evidence="2 3">
    <name type="scientific">Caerostris darwini</name>
    <dbReference type="NCBI Taxonomy" id="1538125"/>
    <lineage>
        <taxon>Eukaryota</taxon>
        <taxon>Metazoa</taxon>
        <taxon>Ecdysozoa</taxon>
        <taxon>Arthropoda</taxon>
        <taxon>Chelicerata</taxon>
        <taxon>Arachnida</taxon>
        <taxon>Araneae</taxon>
        <taxon>Araneomorphae</taxon>
        <taxon>Entelegynae</taxon>
        <taxon>Araneoidea</taxon>
        <taxon>Araneidae</taxon>
        <taxon>Caerostris</taxon>
    </lineage>
</organism>
<evidence type="ECO:0000313" key="3">
    <source>
        <dbReference type="Proteomes" id="UP001054837"/>
    </source>
</evidence>
<protein>
    <submittedName>
        <fullName evidence="2">Uncharacterized protein</fullName>
    </submittedName>
</protein>
<keyword evidence="3" id="KW-1185">Reference proteome</keyword>
<dbReference type="AlphaFoldDB" id="A0AAV4QSQ7"/>
<proteinExistence type="predicted"/>
<evidence type="ECO:0000313" key="2">
    <source>
        <dbReference type="EMBL" id="GIY11864.1"/>
    </source>
</evidence>
<comment type="caution">
    <text evidence="2">The sequence shown here is derived from an EMBL/GenBank/DDBJ whole genome shotgun (WGS) entry which is preliminary data.</text>
</comment>
<dbReference type="Proteomes" id="UP001054837">
    <property type="component" value="Unassembled WGS sequence"/>
</dbReference>
<dbReference type="EMBL" id="BPLQ01004971">
    <property type="protein sequence ID" value="GIY11864.1"/>
    <property type="molecule type" value="Genomic_DNA"/>
</dbReference>
<reference evidence="2 3" key="1">
    <citation type="submission" date="2021-06" db="EMBL/GenBank/DDBJ databases">
        <title>Caerostris darwini draft genome.</title>
        <authorList>
            <person name="Kono N."/>
            <person name="Arakawa K."/>
        </authorList>
    </citation>
    <scope>NUCLEOTIDE SEQUENCE [LARGE SCALE GENOMIC DNA]</scope>
</reference>
<sequence length="83" mass="9788">MISKSPKRRERESQTSLSTRDSRFGERYGADKARYHHRQDIPSESFAVDDTVIKKKSTFYLPSTSMLPRIEIGFFKNRTKLFK</sequence>